<gene>
    <name evidence="1" type="ORF">VIT_00s0173g00150</name>
</gene>
<proteinExistence type="predicted"/>
<protein>
    <submittedName>
        <fullName evidence="1">Uncharacterized protein</fullName>
    </submittedName>
</protein>
<keyword evidence="2" id="KW-1185">Reference proteome</keyword>
<reference evidence="2" key="1">
    <citation type="journal article" date="2007" name="Nature">
        <title>The grapevine genome sequence suggests ancestral hexaploidization in major angiosperm phyla.</title>
        <authorList>
            <consortium name="The French-Italian Public Consortium for Grapevine Genome Characterization."/>
            <person name="Jaillon O."/>
            <person name="Aury J.-M."/>
            <person name="Noel B."/>
            <person name="Policriti A."/>
            <person name="Clepet C."/>
            <person name="Casagrande A."/>
            <person name="Choisne N."/>
            <person name="Aubourg S."/>
            <person name="Vitulo N."/>
            <person name="Jubin C."/>
            <person name="Vezzi A."/>
            <person name="Legeai F."/>
            <person name="Hugueney P."/>
            <person name="Dasilva C."/>
            <person name="Horner D."/>
            <person name="Mica E."/>
            <person name="Jublot D."/>
            <person name="Poulain J."/>
            <person name="Bruyere C."/>
            <person name="Billault A."/>
            <person name="Segurens B."/>
            <person name="Gouyvenoux M."/>
            <person name="Ugarte E."/>
            <person name="Cattonaro F."/>
            <person name="Anthouard V."/>
            <person name="Vico V."/>
            <person name="Del Fabbro C."/>
            <person name="Alaux M."/>
            <person name="Di Gaspero G."/>
            <person name="Dumas V."/>
            <person name="Felice N."/>
            <person name="Paillard S."/>
            <person name="Juman I."/>
            <person name="Moroldo M."/>
            <person name="Scalabrin S."/>
            <person name="Canaguier A."/>
            <person name="Le Clainche I."/>
            <person name="Malacrida G."/>
            <person name="Durand E."/>
            <person name="Pesole G."/>
            <person name="Laucou V."/>
            <person name="Chatelet P."/>
            <person name="Merdinoglu D."/>
            <person name="Delledonne M."/>
            <person name="Pezzotti M."/>
            <person name="Lecharny A."/>
            <person name="Scarpelli C."/>
            <person name="Artiguenave F."/>
            <person name="Pe M.E."/>
            <person name="Valle G."/>
            <person name="Morgante M."/>
            <person name="Caboche M."/>
            <person name="Adam-Blondon A.-F."/>
            <person name="Weissenbach J."/>
            <person name="Quetier F."/>
            <person name="Wincker P."/>
        </authorList>
    </citation>
    <scope>NUCLEOTIDE SEQUENCE [LARGE SCALE GENOMIC DNA]</scope>
    <source>
        <strain evidence="2">cv. Pinot noir / PN40024</strain>
    </source>
</reference>
<evidence type="ECO:0000313" key="2">
    <source>
        <dbReference type="Proteomes" id="UP000009183"/>
    </source>
</evidence>
<accession>F6HD02</accession>
<sequence>MRWHSTNFNFPILHFSPSSSISVHSSFL</sequence>
<dbReference type="EMBL" id="FN595532">
    <property type="protein sequence ID" value="CCB50097.1"/>
    <property type="molecule type" value="Genomic_DNA"/>
</dbReference>
<dbReference type="HOGENOM" id="CLU_3413568_0_0_1"/>
<evidence type="ECO:0000313" key="1">
    <source>
        <dbReference type="EMBL" id="CCB50097.1"/>
    </source>
</evidence>
<name>F6HD02_VITVI</name>
<dbReference type="Proteomes" id="UP000009183">
    <property type="component" value="Unassembled WGS sequence, unordered"/>
</dbReference>
<dbReference type="InParanoid" id="F6HD02"/>
<dbReference type="PaxDb" id="29760-VIT_00s0173g00150.t01"/>
<dbReference type="AlphaFoldDB" id="F6HD02"/>
<organism evidence="1 2">
    <name type="scientific">Vitis vinifera</name>
    <name type="common">Grape</name>
    <dbReference type="NCBI Taxonomy" id="29760"/>
    <lineage>
        <taxon>Eukaryota</taxon>
        <taxon>Viridiplantae</taxon>
        <taxon>Streptophyta</taxon>
        <taxon>Embryophyta</taxon>
        <taxon>Tracheophyta</taxon>
        <taxon>Spermatophyta</taxon>
        <taxon>Magnoliopsida</taxon>
        <taxon>eudicotyledons</taxon>
        <taxon>Gunneridae</taxon>
        <taxon>Pentapetalae</taxon>
        <taxon>rosids</taxon>
        <taxon>Vitales</taxon>
        <taxon>Vitaceae</taxon>
        <taxon>Viteae</taxon>
        <taxon>Vitis</taxon>
    </lineage>
</organism>